<dbReference type="Pfam" id="PF03797">
    <property type="entry name" value="Autotransporter"/>
    <property type="match status" value="1"/>
</dbReference>
<accession>A0A0P9MGW0</accession>
<evidence type="ECO:0000259" key="1">
    <source>
        <dbReference type="PROSITE" id="PS51208"/>
    </source>
</evidence>
<dbReference type="EMBL" id="LJQA01000788">
    <property type="protein sequence ID" value="KPW83568.1"/>
    <property type="molecule type" value="Genomic_DNA"/>
</dbReference>
<dbReference type="PRINTS" id="PR01484">
    <property type="entry name" value="PRTACTNFAMLY"/>
</dbReference>
<evidence type="ECO:0000313" key="3">
    <source>
        <dbReference type="Proteomes" id="UP000050356"/>
    </source>
</evidence>
<dbReference type="InterPro" id="IPR003991">
    <property type="entry name" value="Pertactin_virulence_factor"/>
</dbReference>
<gene>
    <name evidence="2" type="ORF">ALO50_01778</name>
</gene>
<sequence>MGQGRTLQPYVRVAVAHEFVNRNEVKVNDNVFNNDLSGSRGELGAGVSVSLSDNLQLHADFDYSNSDAIEQPWGASAGLRYSW</sequence>
<protein>
    <submittedName>
        <fullName evidence="2">Outer membrane autotransporter barrel</fullName>
    </submittedName>
</protein>
<dbReference type="InterPro" id="IPR006315">
    <property type="entry name" value="OM_autotransptr_brl_dom"/>
</dbReference>
<reference evidence="2 3" key="1">
    <citation type="submission" date="2015-09" db="EMBL/GenBank/DDBJ databases">
        <title>Genome announcement of multiple Pseudomonas syringae strains.</title>
        <authorList>
            <person name="Thakur S."/>
            <person name="Wang P.W."/>
            <person name="Gong Y."/>
            <person name="Weir B.S."/>
            <person name="Guttman D.S."/>
        </authorList>
    </citation>
    <scope>NUCLEOTIDE SEQUENCE [LARGE SCALE GENOMIC DNA]</scope>
    <source>
        <strain evidence="2 3">ICMP17524</strain>
    </source>
</reference>
<proteinExistence type="predicted"/>
<dbReference type="PANTHER" id="PTHR35037:SF7">
    <property type="entry name" value="AUTOTRANSPORTER"/>
    <property type="match status" value="1"/>
</dbReference>
<dbReference type="PANTHER" id="PTHR35037">
    <property type="entry name" value="C-TERMINAL REGION OF AIDA-LIKE PROTEIN"/>
    <property type="match status" value="1"/>
</dbReference>
<feature type="domain" description="Autotransporter" evidence="1">
    <location>
        <begin position="1"/>
        <end position="83"/>
    </location>
</feature>
<dbReference type="AlphaFoldDB" id="A0A0P9MGW0"/>
<dbReference type="Gene3D" id="2.40.128.130">
    <property type="entry name" value="Autotransporter beta-domain"/>
    <property type="match status" value="1"/>
</dbReference>
<dbReference type="Proteomes" id="UP000050356">
    <property type="component" value="Unassembled WGS sequence"/>
</dbReference>
<organism evidence="2 3">
    <name type="scientific">Pseudomonas syringae pv. cerasicola</name>
    <dbReference type="NCBI Taxonomy" id="264451"/>
    <lineage>
        <taxon>Bacteria</taxon>
        <taxon>Pseudomonadati</taxon>
        <taxon>Pseudomonadota</taxon>
        <taxon>Gammaproteobacteria</taxon>
        <taxon>Pseudomonadales</taxon>
        <taxon>Pseudomonadaceae</taxon>
        <taxon>Pseudomonas</taxon>
        <taxon>Pseudomonas syringae</taxon>
    </lineage>
</organism>
<dbReference type="GO" id="GO:0019867">
    <property type="term" value="C:outer membrane"/>
    <property type="evidence" value="ECO:0007669"/>
    <property type="project" value="InterPro"/>
</dbReference>
<dbReference type="SUPFAM" id="SSF103515">
    <property type="entry name" value="Autotransporter"/>
    <property type="match status" value="1"/>
</dbReference>
<dbReference type="PATRIC" id="fig|264451.4.peg.2454"/>
<comment type="caution">
    <text evidence="2">The sequence shown here is derived from an EMBL/GenBank/DDBJ whole genome shotgun (WGS) entry which is preliminary data.</text>
</comment>
<dbReference type="InterPro" id="IPR051551">
    <property type="entry name" value="Autotransporter_adhesion"/>
</dbReference>
<name>A0A0P9MGW0_PSESX</name>
<dbReference type="InterPro" id="IPR036709">
    <property type="entry name" value="Autotransporte_beta_dom_sf"/>
</dbReference>
<dbReference type="NCBIfam" id="TIGR01414">
    <property type="entry name" value="autotrans_barl"/>
    <property type="match status" value="1"/>
</dbReference>
<evidence type="ECO:0000313" key="2">
    <source>
        <dbReference type="EMBL" id="KPW83568.1"/>
    </source>
</evidence>
<dbReference type="InterPro" id="IPR005546">
    <property type="entry name" value="Autotransporte_beta"/>
</dbReference>
<dbReference type="PROSITE" id="PS51208">
    <property type="entry name" value="AUTOTRANSPORTER"/>
    <property type="match status" value="1"/>
</dbReference>